<gene>
    <name evidence="10" type="primary">glgB</name>
    <name evidence="13" type="ORF">SAMN05444004_108106</name>
</gene>
<dbReference type="NCBIfam" id="NF003811">
    <property type="entry name" value="PRK05402.1"/>
    <property type="match status" value="1"/>
</dbReference>
<dbReference type="SMART" id="SM00642">
    <property type="entry name" value="Aamy"/>
    <property type="match status" value="1"/>
</dbReference>
<dbReference type="InterPro" id="IPR054169">
    <property type="entry name" value="GlgB_N"/>
</dbReference>
<evidence type="ECO:0000256" key="6">
    <source>
        <dbReference type="ARBA" id="ARBA00022676"/>
    </source>
</evidence>
<dbReference type="NCBIfam" id="NF008967">
    <property type="entry name" value="PRK12313.1"/>
    <property type="match status" value="1"/>
</dbReference>
<comment type="similarity">
    <text evidence="4 10">Belongs to the glycosyl hydrolase 13 family. GlgB subfamily.</text>
</comment>
<keyword evidence="7 10" id="KW-0808">Transferase</keyword>
<dbReference type="EMBL" id="FNPX01000008">
    <property type="protein sequence ID" value="SDZ24667.1"/>
    <property type="molecule type" value="Genomic_DNA"/>
</dbReference>
<keyword evidence="9 10" id="KW-0119">Carbohydrate metabolism</keyword>
<dbReference type="InterPro" id="IPR006048">
    <property type="entry name" value="A-amylase/branching_C"/>
</dbReference>
<evidence type="ECO:0000256" key="9">
    <source>
        <dbReference type="ARBA" id="ARBA00023277"/>
    </source>
</evidence>
<feature type="active site" description="Proton donor" evidence="10 11">
    <location>
        <position position="469"/>
    </location>
</feature>
<dbReference type="InterPro" id="IPR006047">
    <property type="entry name" value="GH13_cat_dom"/>
</dbReference>
<dbReference type="Pfam" id="PF22019">
    <property type="entry name" value="GlgB_N"/>
    <property type="match status" value="1"/>
</dbReference>
<keyword evidence="6 10" id="KW-0328">Glycosyltransferase</keyword>
<dbReference type="FunFam" id="2.60.40.1180:FF:000002">
    <property type="entry name" value="1,4-alpha-glucan branching enzyme GlgB"/>
    <property type="match status" value="1"/>
</dbReference>
<keyword evidence="14" id="KW-1185">Reference proteome</keyword>
<dbReference type="RefSeq" id="WP_092645776.1">
    <property type="nucleotide sequence ID" value="NZ_FNPX01000008.1"/>
</dbReference>
<keyword evidence="8 10" id="KW-0320">Glycogen biosynthesis</keyword>
<dbReference type="CDD" id="cd02855">
    <property type="entry name" value="E_set_GBE_prok_N"/>
    <property type="match status" value="1"/>
</dbReference>
<dbReference type="Gene3D" id="2.60.40.10">
    <property type="entry name" value="Immunoglobulins"/>
    <property type="match status" value="1"/>
</dbReference>
<dbReference type="Proteomes" id="UP000198914">
    <property type="component" value="Unassembled WGS sequence"/>
</dbReference>
<dbReference type="InterPro" id="IPR013783">
    <property type="entry name" value="Ig-like_fold"/>
</dbReference>
<evidence type="ECO:0000256" key="7">
    <source>
        <dbReference type="ARBA" id="ARBA00022679"/>
    </source>
</evidence>
<dbReference type="OrthoDB" id="9800174at2"/>
<dbReference type="NCBIfam" id="TIGR01515">
    <property type="entry name" value="branching_enzym"/>
    <property type="match status" value="1"/>
</dbReference>
<dbReference type="PIRSF" id="PIRSF000463">
    <property type="entry name" value="GlgB"/>
    <property type="match status" value="1"/>
</dbReference>
<comment type="subunit">
    <text evidence="10">Monomer.</text>
</comment>
<evidence type="ECO:0000259" key="12">
    <source>
        <dbReference type="SMART" id="SM00642"/>
    </source>
</evidence>
<dbReference type="Gene3D" id="3.20.20.80">
    <property type="entry name" value="Glycosidases"/>
    <property type="match status" value="1"/>
</dbReference>
<protein>
    <recommendedName>
        <fullName evidence="10">1,4-alpha-glucan branching enzyme GlgB</fullName>
        <ecNumber evidence="10">2.4.1.18</ecNumber>
    </recommendedName>
    <alternativeName>
        <fullName evidence="10">1,4-alpha-D-glucan:1,4-alpha-D-glucan 6-glucosyl-transferase</fullName>
    </alternativeName>
    <alternativeName>
        <fullName evidence="10">Alpha-(1-&gt;4)-glucan branching enzyme</fullName>
    </alternativeName>
    <alternativeName>
        <fullName evidence="10">Glycogen branching enzyme</fullName>
        <shortName evidence="10">BE</shortName>
    </alternativeName>
</protein>
<evidence type="ECO:0000256" key="4">
    <source>
        <dbReference type="ARBA" id="ARBA00009000"/>
    </source>
</evidence>
<dbReference type="InterPro" id="IPR006407">
    <property type="entry name" value="GlgB"/>
</dbReference>
<evidence type="ECO:0000256" key="1">
    <source>
        <dbReference type="ARBA" id="ARBA00000826"/>
    </source>
</evidence>
<dbReference type="Gene3D" id="2.60.40.1180">
    <property type="entry name" value="Golgi alpha-mannosidase II"/>
    <property type="match status" value="1"/>
</dbReference>
<dbReference type="Pfam" id="PF00128">
    <property type="entry name" value="Alpha-amylase"/>
    <property type="match status" value="1"/>
</dbReference>
<dbReference type="Pfam" id="PF02806">
    <property type="entry name" value="Alpha-amylase_C"/>
    <property type="match status" value="1"/>
</dbReference>
<dbReference type="GO" id="GO:0005978">
    <property type="term" value="P:glycogen biosynthetic process"/>
    <property type="evidence" value="ECO:0007669"/>
    <property type="project" value="UniProtKB-UniRule"/>
</dbReference>
<dbReference type="EC" id="2.4.1.18" evidence="10"/>
<reference evidence="14" key="1">
    <citation type="submission" date="2016-10" db="EMBL/GenBank/DDBJ databases">
        <authorList>
            <person name="Varghese N."/>
            <person name="Submissions S."/>
        </authorList>
    </citation>
    <scope>NUCLEOTIDE SEQUENCE [LARGE SCALE GENOMIC DNA]</scope>
    <source>
        <strain evidence="14">DSM 100420</strain>
    </source>
</reference>
<organism evidence="13 14">
    <name type="scientific">Jannaschia faecimaris</name>
    <dbReference type="NCBI Taxonomy" id="1244108"/>
    <lineage>
        <taxon>Bacteria</taxon>
        <taxon>Pseudomonadati</taxon>
        <taxon>Pseudomonadota</taxon>
        <taxon>Alphaproteobacteria</taxon>
        <taxon>Rhodobacterales</taxon>
        <taxon>Roseobacteraceae</taxon>
        <taxon>Jannaschia</taxon>
    </lineage>
</organism>
<accession>A0A1H3RG42</accession>
<comment type="pathway">
    <text evidence="3 10">Glycan biosynthesis; glycogen biosynthesis.</text>
</comment>
<evidence type="ECO:0000256" key="3">
    <source>
        <dbReference type="ARBA" id="ARBA00004964"/>
    </source>
</evidence>
<dbReference type="InterPro" id="IPR014756">
    <property type="entry name" value="Ig_E-set"/>
</dbReference>
<comment type="catalytic activity">
    <reaction evidence="1 10">
        <text>Transfers a segment of a (1-&gt;4)-alpha-D-glucan chain to a primary hydroxy group in a similar glucan chain.</text>
        <dbReference type="EC" id="2.4.1.18"/>
    </reaction>
</comment>
<feature type="active site" description="Nucleophile" evidence="10 11">
    <location>
        <position position="416"/>
    </location>
</feature>
<dbReference type="GO" id="GO:0004553">
    <property type="term" value="F:hydrolase activity, hydrolyzing O-glycosyl compounds"/>
    <property type="evidence" value="ECO:0007669"/>
    <property type="project" value="InterPro"/>
</dbReference>
<proteinExistence type="inferred from homology"/>
<dbReference type="CDD" id="cd11322">
    <property type="entry name" value="AmyAc_Glg_BE"/>
    <property type="match status" value="1"/>
</dbReference>
<dbReference type="GO" id="GO:0003844">
    <property type="term" value="F:1,4-alpha-glucan branching enzyme activity"/>
    <property type="evidence" value="ECO:0007669"/>
    <property type="project" value="UniProtKB-UniRule"/>
</dbReference>
<dbReference type="GO" id="GO:0005829">
    <property type="term" value="C:cytosol"/>
    <property type="evidence" value="ECO:0007669"/>
    <property type="project" value="TreeGrafter"/>
</dbReference>
<evidence type="ECO:0000256" key="8">
    <source>
        <dbReference type="ARBA" id="ARBA00023056"/>
    </source>
</evidence>
<dbReference type="Pfam" id="PF02922">
    <property type="entry name" value="CBM_48"/>
    <property type="match status" value="1"/>
</dbReference>
<dbReference type="InterPro" id="IPR013780">
    <property type="entry name" value="Glyco_hydro_b"/>
</dbReference>
<comment type="function">
    <text evidence="2 10">Catalyzes the formation of the alpha-1,6-glucosidic linkages in glycogen by scission of a 1,4-alpha-linked oligosaccharide from growing alpha-1,4-glucan chains and the subsequent attachment of the oligosaccharide to the alpha-1,6 position.</text>
</comment>
<dbReference type="STRING" id="1244108.SAMN05444004_108106"/>
<dbReference type="AlphaFoldDB" id="A0A1H3RG42"/>
<evidence type="ECO:0000313" key="14">
    <source>
        <dbReference type="Proteomes" id="UP000198914"/>
    </source>
</evidence>
<sequence length="740" mass="82728">MSTNKLGQSSTRQLPEFLTSDALADLNAGAHNAPFDVLGPHKSGNRRWITAFQPGAVEVAATVAGKQTPLSRIDGDVFSGPVSGKAYTLTMRYADGSVHTIQDPFAFSPVLTDFDRYLVGEGTHKELWRVLGAHVVRHQGVEGVHFAVWAPNARRVSVVGDFNHWDGRRNPMRPAGDTGVWEVFLPEVGEGALYKYEILGADGSFALKADPVGFGSQHPPEKASIVRDIKGYGWKDQGWMKTRAARSDRASAISIYEVHLGSWRRRYDDGGRPLSYKELARDLVSYVRFMGFTHIELLPVSEFPFDGSWGYQPVGLYAPTIRFGPPHEFRDFVEAAHAADIGVLLDWVPGHFPTDDHGLAHFDGTSLYEHADPREGFHQDWNTLIYNYGRREVKNYLVANALYWMEEYHLDGLRVDAVASMLYRDYSRNDGEWVPNKDGGRENYEAIAFLQEMNVAVYGADPSVMTVAEESTSFPAVSQPVHTGGLGFGYKWNMGWMNDTLRYMEKDPIYRQHDHHLMTFPIDWAFTENFILPISHDEVVHGKGSMIGKMPGTEWEKFANLRAYYAFMWMQPGKKLLFMGCEFAQPEEWNHNAELNWTVADLPAHKGVQHLVRDLNALYRDTPALHVNDCRPEGFAWLKNDAAQSTMGFARFGVANDVPIVVMCNFTPVERLDFRVGVPEPGYWEEVLNTDAAIYGGGNRGNLGGTDTAGVAADGHAQSIALTLPPLAVVVLRLRREAGK</sequence>
<feature type="domain" description="Glycosyl hydrolase family 13 catalytic" evidence="12">
    <location>
        <begin position="257"/>
        <end position="613"/>
    </location>
</feature>
<dbReference type="InterPro" id="IPR004193">
    <property type="entry name" value="Glyco_hydro_13_N"/>
</dbReference>
<dbReference type="PANTHER" id="PTHR43651:SF3">
    <property type="entry name" value="1,4-ALPHA-GLUCAN-BRANCHING ENZYME"/>
    <property type="match status" value="1"/>
</dbReference>
<evidence type="ECO:0000256" key="10">
    <source>
        <dbReference type="HAMAP-Rule" id="MF_00685"/>
    </source>
</evidence>
<name>A0A1H3RG42_9RHOB</name>
<dbReference type="PANTHER" id="PTHR43651">
    <property type="entry name" value="1,4-ALPHA-GLUCAN-BRANCHING ENZYME"/>
    <property type="match status" value="1"/>
</dbReference>
<dbReference type="InterPro" id="IPR044143">
    <property type="entry name" value="GlgB_N_E_set_prok"/>
</dbReference>
<dbReference type="InterPro" id="IPR017853">
    <property type="entry name" value="GH"/>
</dbReference>
<evidence type="ECO:0000256" key="5">
    <source>
        <dbReference type="ARBA" id="ARBA00022600"/>
    </source>
</evidence>
<dbReference type="SUPFAM" id="SSF81296">
    <property type="entry name" value="E set domains"/>
    <property type="match status" value="2"/>
</dbReference>
<keyword evidence="5 10" id="KW-0321">Glycogen metabolism</keyword>
<dbReference type="FunFam" id="3.20.20.80:FF:000003">
    <property type="entry name" value="1,4-alpha-glucan branching enzyme GlgB"/>
    <property type="match status" value="1"/>
</dbReference>
<dbReference type="SUPFAM" id="SSF51011">
    <property type="entry name" value="Glycosyl hydrolase domain"/>
    <property type="match status" value="1"/>
</dbReference>
<dbReference type="HAMAP" id="MF_00685">
    <property type="entry name" value="GlgB"/>
    <property type="match status" value="1"/>
</dbReference>
<dbReference type="InterPro" id="IPR037439">
    <property type="entry name" value="Branching_enzy"/>
</dbReference>
<dbReference type="UniPathway" id="UPA00164"/>
<evidence type="ECO:0000256" key="11">
    <source>
        <dbReference type="PIRSR" id="PIRSR000463-1"/>
    </source>
</evidence>
<evidence type="ECO:0000313" key="13">
    <source>
        <dbReference type="EMBL" id="SDZ24667.1"/>
    </source>
</evidence>
<dbReference type="GO" id="GO:0043169">
    <property type="term" value="F:cation binding"/>
    <property type="evidence" value="ECO:0007669"/>
    <property type="project" value="InterPro"/>
</dbReference>
<dbReference type="FunFam" id="2.60.40.10:FF:000169">
    <property type="entry name" value="1,4-alpha-glucan branching enzyme GlgB"/>
    <property type="match status" value="1"/>
</dbReference>
<dbReference type="SUPFAM" id="SSF51445">
    <property type="entry name" value="(Trans)glycosidases"/>
    <property type="match status" value="1"/>
</dbReference>
<evidence type="ECO:0000256" key="2">
    <source>
        <dbReference type="ARBA" id="ARBA00002953"/>
    </source>
</evidence>